<organism evidence="1 2">
    <name type="scientific">Pluteus cervinus</name>
    <dbReference type="NCBI Taxonomy" id="181527"/>
    <lineage>
        <taxon>Eukaryota</taxon>
        <taxon>Fungi</taxon>
        <taxon>Dikarya</taxon>
        <taxon>Basidiomycota</taxon>
        <taxon>Agaricomycotina</taxon>
        <taxon>Agaricomycetes</taxon>
        <taxon>Agaricomycetidae</taxon>
        <taxon>Agaricales</taxon>
        <taxon>Pluteineae</taxon>
        <taxon>Pluteaceae</taxon>
        <taxon>Pluteus</taxon>
    </lineage>
</organism>
<sequence length="297" mass="33413">MKPQPSPPATPSSSGTLTSFYDKQNMVLGLQPTPYEAIAVANARIYHAQLGMKEPEWTYSRLKGVLVFGMDLAPEGPDAAPAPAQLDLERFWFRLISEETGKPVWMVKIPPGFEYYLDRPFFHVFQARTRKFGFLIDEDDDAVTFSKHVIARTRPTSTSTLNRSLSRHRSLKNKPTNTHHSTSGSPRSLSKISGPTPNSLVHIAHIGLGKEGGFEASMDLDPHWKKGLAAFQEQAVSDSVILDHIEFIEAFWKGVEINKRTRNNEPRRPQLGHDLLEKLRSKRNLTFPTCGRSYTTT</sequence>
<evidence type="ECO:0000313" key="2">
    <source>
        <dbReference type="Proteomes" id="UP000308600"/>
    </source>
</evidence>
<keyword evidence="2" id="KW-1185">Reference proteome</keyword>
<gene>
    <name evidence="1" type="ORF">BDN72DRAFT_89595</name>
</gene>
<proteinExistence type="predicted"/>
<dbReference type="Proteomes" id="UP000308600">
    <property type="component" value="Unassembled WGS sequence"/>
</dbReference>
<evidence type="ECO:0000313" key="1">
    <source>
        <dbReference type="EMBL" id="TFK67643.1"/>
    </source>
</evidence>
<dbReference type="EMBL" id="ML208371">
    <property type="protein sequence ID" value="TFK67643.1"/>
    <property type="molecule type" value="Genomic_DNA"/>
</dbReference>
<accession>A0ACD3ANY2</accession>
<protein>
    <submittedName>
        <fullName evidence="1">Uncharacterized protein</fullName>
    </submittedName>
</protein>
<name>A0ACD3ANY2_9AGAR</name>
<reference evidence="1 2" key="1">
    <citation type="journal article" date="2019" name="Nat. Ecol. Evol.">
        <title>Megaphylogeny resolves global patterns of mushroom evolution.</title>
        <authorList>
            <person name="Varga T."/>
            <person name="Krizsan K."/>
            <person name="Foldi C."/>
            <person name="Dima B."/>
            <person name="Sanchez-Garcia M."/>
            <person name="Sanchez-Ramirez S."/>
            <person name="Szollosi G.J."/>
            <person name="Szarkandi J.G."/>
            <person name="Papp V."/>
            <person name="Albert L."/>
            <person name="Andreopoulos W."/>
            <person name="Angelini C."/>
            <person name="Antonin V."/>
            <person name="Barry K.W."/>
            <person name="Bougher N.L."/>
            <person name="Buchanan P."/>
            <person name="Buyck B."/>
            <person name="Bense V."/>
            <person name="Catcheside P."/>
            <person name="Chovatia M."/>
            <person name="Cooper J."/>
            <person name="Damon W."/>
            <person name="Desjardin D."/>
            <person name="Finy P."/>
            <person name="Geml J."/>
            <person name="Haridas S."/>
            <person name="Hughes K."/>
            <person name="Justo A."/>
            <person name="Karasinski D."/>
            <person name="Kautmanova I."/>
            <person name="Kiss B."/>
            <person name="Kocsube S."/>
            <person name="Kotiranta H."/>
            <person name="LaButti K.M."/>
            <person name="Lechner B.E."/>
            <person name="Liimatainen K."/>
            <person name="Lipzen A."/>
            <person name="Lukacs Z."/>
            <person name="Mihaltcheva S."/>
            <person name="Morgado L.N."/>
            <person name="Niskanen T."/>
            <person name="Noordeloos M.E."/>
            <person name="Ohm R.A."/>
            <person name="Ortiz-Santana B."/>
            <person name="Ovrebo C."/>
            <person name="Racz N."/>
            <person name="Riley R."/>
            <person name="Savchenko A."/>
            <person name="Shiryaev A."/>
            <person name="Soop K."/>
            <person name="Spirin V."/>
            <person name="Szebenyi C."/>
            <person name="Tomsovsky M."/>
            <person name="Tulloss R.E."/>
            <person name="Uehling J."/>
            <person name="Grigoriev I.V."/>
            <person name="Vagvolgyi C."/>
            <person name="Papp T."/>
            <person name="Martin F.M."/>
            <person name="Miettinen O."/>
            <person name="Hibbett D.S."/>
            <person name="Nagy L.G."/>
        </authorList>
    </citation>
    <scope>NUCLEOTIDE SEQUENCE [LARGE SCALE GENOMIC DNA]</scope>
    <source>
        <strain evidence="1 2">NL-1719</strain>
    </source>
</reference>